<keyword evidence="3" id="KW-1185">Reference proteome</keyword>
<evidence type="ECO:0000313" key="3">
    <source>
        <dbReference type="Proteomes" id="UP000694388"/>
    </source>
</evidence>
<keyword evidence="1" id="KW-0853">WD repeat</keyword>
<dbReference type="Ensembl" id="ENSEBUT00000012072.1">
    <property type="protein sequence ID" value="ENSEBUP00000011502.1"/>
    <property type="gene ID" value="ENSEBUG00000007374.1"/>
</dbReference>
<proteinExistence type="predicted"/>
<feature type="repeat" description="WD" evidence="1">
    <location>
        <begin position="1"/>
        <end position="24"/>
    </location>
</feature>
<evidence type="ECO:0000256" key="1">
    <source>
        <dbReference type="PROSITE-ProRule" id="PRU00221"/>
    </source>
</evidence>
<protein>
    <submittedName>
        <fullName evidence="2">Uncharacterized protein</fullName>
    </submittedName>
</protein>
<reference evidence="2" key="1">
    <citation type="submission" date="2025-05" db="UniProtKB">
        <authorList>
            <consortium name="Ensembl"/>
        </authorList>
    </citation>
    <scope>IDENTIFICATION</scope>
</reference>
<dbReference type="Proteomes" id="UP000694388">
    <property type="component" value="Unplaced"/>
</dbReference>
<dbReference type="PROSITE" id="PS50082">
    <property type="entry name" value="WD_REPEATS_2"/>
    <property type="match status" value="1"/>
</dbReference>
<dbReference type="SUPFAM" id="SSF46966">
    <property type="entry name" value="Spectrin repeat"/>
    <property type="match status" value="1"/>
</dbReference>
<organism evidence="2 3">
    <name type="scientific">Eptatretus burgeri</name>
    <name type="common">Inshore hagfish</name>
    <dbReference type="NCBI Taxonomy" id="7764"/>
    <lineage>
        <taxon>Eukaryota</taxon>
        <taxon>Metazoa</taxon>
        <taxon>Chordata</taxon>
        <taxon>Craniata</taxon>
        <taxon>Vertebrata</taxon>
        <taxon>Cyclostomata</taxon>
        <taxon>Myxini</taxon>
        <taxon>Myxiniformes</taxon>
        <taxon>Myxinidae</taxon>
        <taxon>Eptatretinae</taxon>
        <taxon>Eptatretus</taxon>
    </lineage>
</organism>
<dbReference type="InterPro" id="IPR001680">
    <property type="entry name" value="WD40_rpt"/>
</dbReference>
<sequence>MDNEFSHCGRLLATAGQDNGVRIWVLKIYLKFFSNMHQKYSSDGRVSPSPSQDSISSFKSETEVLEAETRFQEDRWIALVQRGNKLYGHDHPMANKIQDTAEGLQEKHKKLLHVLAFRAEGLRHTALVTQHFEEVDDVESWLCEKQQVLAGGERG</sequence>
<evidence type="ECO:0000313" key="2">
    <source>
        <dbReference type="Ensembl" id="ENSEBUP00000011526.1"/>
    </source>
</evidence>
<dbReference type="AlphaFoldDB" id="A0A8C4WUJ3"/>
<dbReference type="Ensembl" id="ENSEBUT00000012096.1">
    <property type="protein sequence ID" value="ENSEBUP00000011526.1"/>
    <property type="gene ID" value="ENSEBUG00000007374.1"/>
</dbReference>
<name>A0A8C4WUJ3_EPTBU</name>
<accession>A0A8C4WUJ3</accession>
<dbReference type="Gene3D" id="1.20.58.60">
    <property type="match status" value="1"/>
</dbReference>